<dbReference type="Gene3D" id="2.60.40.690">
    <property type="entry name" value="Alpha-macroglobulin, receptor-binding domain"/>
    <property type="match status" value="3"/>
</dbReference>
<feature type="domain" description="Alpha-2-macroglobulin" evidence="10">
    <location>
        <begin position="2021"/>
        <end position="2110"/>
    </location>
</feature>
<dbReference type="InterPro" id="IPR041813">
    <property type="entry name" value="A2M_TED"/>
</dbReference>
<dbReference type="Gene3D" id="2.60.40.1940">
    <property type="match status" value="3"/>
</dbReference>
<dbReference type="FunFam" id="1.50.10.20:FF:000001">
    <property type="entry name" value="CD109 isoform 1"/>
    <property type="match status" value="3"/>
</dbReference>
<evidence type="ECO:0000256" key="2">
    <source>
        <dbReference type="ARBA" id="ARBA00010952"/>
    </source>
</evidence>
<feature type="domain" description="Alpha-2-macroglobulin bait region" evidence="9">
    <location>
        <begin position="1728"/>
        <end position="1889"/>
    </location>
</feature>
<keyword evidence="8" id="KW-0325">Glycoprotein</keyword>
<dbReference type="Gene3D" id="1.50.10.20">
    <property type="match status" value="3"/>
</dbReference>
<comment type="subcellular location">
    <subcellularLocation>
        <location evidence="1">Secreted</location>
    </subcellularLocation>
</comment>
<dbReference type="InterPro" id="IPR041555">
    <property type="entry name" value="MG3"/>
</dbReference>
<evidence type="ECO:0000259" key="10">
    <source>
        <dbReference type="SMART" id="SM01360"/>
    </source>
</evidence>
<dbReference type="PANTHER" id="PTHR11412:SF160">
    <property type="entry name" value="ALPHA-2-MACROGLOBULIN-LIKE PROTEIN 1"/>
    <property type="match status" value="1"/>
</dbReference>
<name>A0A498L9G5_LABRO</name>
<dbReference type="InterPro" id="IPR011625">
    <property type="entry name" value="A2M_N_BRD"/>
</dbReference>
<keyword evidence="4" id="KW-0646">Protease inhibitor</keyword>
<dbReference type="InterPro" id="IPR011626">
    <property type="entry name" value="Alpha-macroglobulin_TED"/>
</dbReference>
<evidence type="ECO:0000256" key="6">
    <source>
        <dbReference type="ARBA" id="ARBA00022900"/>
    </source>
</evidence>
<dbReference type="SUPFAM" id="SSF81296">
    <property type="entry name" value="E set domains"/>
    <property type="match status" value="3"/>
</dbReference>
<dbReference type="InterPro" id="IPR036595">
    <property type="entry name" value="A-macroglobulin_rcpt-bd_sf"/>
</dbReference>
<dbReference type="EMBL" id="QBIY01013465">
    <property type="protein sequence ID" value="RXN04003.1"/>
    <property type="molecule type" value="Genomic_DNA"/>
</dbReference>
<organism evidence="12 13">
    <name type="scientific">Labeo rohita</name>
    <name type="common">Indian major carp</name>
    <name type="synonym">Cyprinus rohita</name>
    <dbReference type="NCBI Taxonomy" id="84645"/>
    <lineage>
        <taxon>Eukaryota</taxon>
        <taxon>Metazoa</taxon>
        <taxon>Chordata</taxon>
        <taxon>Craniata</taxon>
        <taxon>Vertebrata</taxon>
        <taxon>Euteleostomi</taxon>
        <taxon>Actinopterygii</taxon>
        <taxon>Neopterygii</taxon>
        <taxon>Teleostei</taxon>
        <taxon>Ostariophysi</taxon>
        <taxon>Cypriniformes</taxon>
        <taxon>Cyprinidae</taxon>
        <taxon>Labeoninae</taxon>
        <taxon>Labeonini</taxon>
        <taxon>Labeo</taxon>
    </lineage>
</organism>
<dbReference type="Gene3D" id="2.60.40.1930">
    <property type="match status" value="7"/>
</dbReference>
<dbReference type="Pfam" id="PF17791">
    <property type="entry name" value="MG3"/>
    <property type="match status" value="3"/>
</dbReference>
<keyword evidence="6" id="KW-0722">Serine protease inhibitor</keyword>
<feature type="domain" description="Alpha-2-macroglobulin" evidence="10">
    <location>
        <begin position="3352"/>
        <end position="3441"/>
    </location>
</feature>
<dbReference type="Pfam" id="PF00207">
    <property type="entry name" value="A2M"/>
    <property type="match status" value="3"/>
</dbReference>
<proteinExistence type="inferred from homology"/>
<accession>A0A498L9G5</accession>
<evidence type="ECO:0000256" key="7">
    <source>
        <dbReference type="ARBA" id="ARBA00023157"/>
    </source>
</evidence>
<dbReference type="SUPFAM" id="SSF48239">
    <property type="entry name" value="Terpenoid cyclases/Protein prenyltransferases"/>
    <property type="match status" value="3"/>
</dbReference>
<feature type="domain" description="Alpha-2-macroglobulin bait region" evidence="9">
    <location>
        <begin position="3071"/>
        <end position="3208"/>
    </location>
</feature>
<dbReference type="Pfam" id="PF07677">
    <property type="entry name" value="A2M_recep"/>
    <property type="match status" value="3"/>
</dbReference>
<evidence type="ECO:0000256" key="3">
    <source>
        <dbReference type="ARBA" id="ARBA00022525"/>
    </source>
</evidence>
<dbReference type="CDD" id="cd02897">
    <property type="entry name" value="A2M_2"/>
    <property type="match status" value="3"/>
</dbReference>
<evidence type="ECO:0000313" key="12">
    <source>
        <dbReference type="EMBL" id="RXN04003.1"/>
    </source>
</evidence>
<dbReference type="Gene3D" id="2.60.40.10">
    <property type="entry name" value="Immunoglobulins"/>
    <property type="match status" value="5"/>
</dbReference>
<dbReference type="Gene3D" id="2.20.130.20">
    <property type="match status" value="4"/>
</dbReference>
<dbReference type="SMART" id="SM01360">
    <property type="entry name" value="A2M"/>
    <property type="match status" value="3"/>
</dbReference>
<dbReference type="InterPro" id="IPR050473">
    <property type="entry name" value="A2M/Complement_sys"/>
</dbReference>
<feature type="domain" description="Alpha-2-macroglobulin bait region" evidence="9">
    <location>
        <begin position="356"/>
        <end position="504"/>
    </location>
</feature>
<evidence type="ECO:0000313" key="13">
    <source>
        <dbReference type="Proteomes" id="UP000290572"/>
    </source>
</evidence>
<dbReference type="InterPro" id="IPR047565">
    <property type="entry name" value="Alpha-macroglob_thiol-ester_cl"/>
</dbReference>
<feature type="domain" description="Alpha-2-macroglobulin" evidence="10">
    <location>
        <begin position="643"/>
        <end position="732"/>
    </location>
</feature>
<dbReference type="InterPro" id="IPR013783">
    <property type="entry name" value="Ig-like_fold"/>
</dbReference>
<comment type="caution">
    <text evidence="12">The sequence shown here is derived from an EMBL/GenBank/DDBJ whole genome shotgun (WGS) entry which is preliminary data.</text>
</comment>
<evidence type="ECO:0000256" key="1">
    <source>
        <dbReference type="ARBA" id="ARBA00004613"/>
    </source>
</evidence>
<dbReference type="GO" id="GO:0007399">
    <property type="term" value="P:nervous system development"/>
    <property type="evidence" value="ECO:0007669"/>
    <property type="project" value="UniProtKB-ARBA"/>
</dbReference>
<dbReference type="InterPro" id="IPR019742">
    <property type="entry name" value="MacrogloblnA2_CS"/>
</dbReference>
<dbReference type="STRING" id="84645.A0A498L9G5"/>
<dbReference type="Gene3D" id="2.60.120.1540">
    <property type="match status" value="3"/>
</dbReference>
<dbReference type="SMART" id="SM01361">
    <property type="entry name" value="A2M_recep"/>
    <property type="match status" value="3"/>
</dbReference>
<protein>
    <submittedName>
        <fullName evidence="12">Alpha-2-macroglobulin 1</fullName>
    </submittedName>
</protein>
<keyword evidence="3" id="KW-0964">Secreted</keyword>
<dbReference type="SMART" id="SM01419">
    <property type="entry name" value="Thiol-ester_cl"/>
    <property type="match status" value="3"/>
</dbReference>
<reference evidence="12 13" key="1">
    <citation type="submission" date="2018-03" db="EMBL/GenBank/DDBJ databases">
        <title>Draft genome sequence of Rohu Carp (Labeo rohita).</title>
        <authorList>
            <person name="Das P."/>
            <person name="Kushwaha B."/>
            <person name="Joshi C.G."/>
            <person name="Kumar D."/>
            <person name="Nagpure N.S."/>
            <person name="Sahoo L."/>
            <person name="Das S.P."/>
            <person name="Bit A."/>
            <person name="Patnaik S."/>
            <person name="Meher P.K."/>
            <person name="Jayasankar P."/>
            <person name="Koringa P.G."/>
            <person name="Patel N.V."/>
            <person name="Hinsu A.T."/>
            <person name="Kumar R."/>
            <person name="Pandey M."/>
            <person name="Agarwal S."/>
            <person name="Srivastava S."/>
            <person name="Singh M."/>
            <person name="Iquebal M.A."/>
            <person name="Jaiswal S."/>
            <person name="Angadi U.B."/>
            <person name="Kumar N."/>
            <person name="Raza M."/>
            <person name="Shah T.M."/>
            <person name="Rai A."/>
            <person name="Jena J.K."/>
        </authorList>
    </citation>
    <scope>NUCLEOTIDE SEQUENCE [LARGE SCALE GENOMIC DNA]</scope>
    <source>
        <strain evidence="12">DASCIFA01</strain>
        <tissue evidence="12">Testis</tissue>
    </source>
</reference>
<evidence type="ECO:0000256" key="8">
    <source>
        <dbReference type="ARBA" id="ARBA00023180"/>
    </source>
</evidence>
<dbReference type="InterPro" id="IPR008930">
    <property type="entry name" value="Terpenoid_cyclase/PrenylTrfase"/>
</dbReference>
<dbReference type="GO" id="GO:0004867">
    <property type="term" value="F:serine-type endopeptidase inhibitor activity"/>
    <property type="evidence" value="ECO:0007669"/>
    <property type="project" value="UniProtKB-KW"/>
</dbReference>
<gene>
    <name evidence="12" type="ORF">ROHU_034184</name>
</gene>
<dbReference type="InterPro" id="IPR002890">
    <property type="entry name" value="MG2"/>
</dbReference>
<evidence type="ECO:0000259" key="11">
    <source>
        <dbReference type="SMART" id="SM01361"/>
    </source>
</evidence>
<dbReference type="FunFam" id="2.60.40.1930:FF:000001">
    <property type="entry name" value="CD109 isoform 3"/>
    <property type="match status" value="1"/>
</dbReference>
<feature type="domain" description="Alpha-macroglobulin receptor-binding" evidence="11">
    <location>
        <begin position="3969"/>
        <end position="4057"/>
    </location>
</feature>
<dbReference type="Pfam" id="PF01835">
    <property type="entry name" value="MG2"/>
    <property type="match status" value="1"/>
</dbReference>
<dbReference type="Pfam" id="PF07678">
    <property type="entry name" value="TED_complement"/>
    <property type="match status" value="3"/>
</dbReference>
<dbReference type="PROSITE" id="PS00477">
    <property type="entry name" value="ALPHA_2_MACROGLOBULIN"/>
    <property type="match status" value="3"/>
</dbReference>
<dbReference type="SUPFAM" id="SSF49410">
    <property type="entry name" value="Alpha-macroglobulin receptor domain"/>
    <property type="match status" value="3"/>
</dbReference>
<dbReference type="InterPro" id="IPR040839">
    <property type="entry name" value="MG4"/>
</dbReference>
<sequence length="4062" mass="449812">MTADSIYLVTVTSQAVGGSTETLCAHVNEPKEPLSIVVTLRTDDRNLTILQQGSIKKDFYKCVRFKFRTVELQDPYSNRIGQWLNRTTSVGILDLSYSMSPEAAQGYYTINAWDDKNQQISHGFEIKEYVLPKYEVNIDFPSVITNQDKEVTLKVCAKYTYGKPVLGSVNAEVCGQSYGYYWRRRPLPEMVNTDKTGCGSQVINVTEFGLSSGGSFQVNCNVEESGTGLTMQGSTSAVFTSDYVSVHFEDTPDTYRPGMAFKGKVVVTNSQSSVMKNVPVILYAQYGEKSVNMTLTTDINGTARFSFNTSSWSELPVELRAHHKEGKEPMDFEAYRYYPSGYHYVRPFHSNSKSFLMLTKAPEKLSCNSDATVTASYIISSSALKTGQKTLDFFYIVLSRGSMVQNGRLSVNTRKENKGELTFLLKNTAGLTPYAQVVVYTVLPSGETVADSMDFPIEECLPNKVSLKFSSSTALPGEKTSLNLKASPGSLCSVRAIDQSVLLLRPEAELDAATVLGMLPVQILSGYPYNVEEWEPNHCLKPWEIPAELARRKRSILPMYFPYYVNKNDVYNIFRGVGVKIATNTDVKAPVVCHHYNTLMKESIVDDSGRIDLAGPEIVQPVMGSGSNMKGRAQKIRESFPETWIWDLLSVGKSGSVDVAKTVPDTITKFAAGAFCTSNSGFGVAPKTHLTVFKPFFVSLALPYSVIREETFTLKATVFNYLPKCIMVKVTLANSPQFTAQPCRGCTYTQCVCSEESQTFQWIVTPSELGKVNITVRAEAVQSRELCGNEVVTLPDKGRVDAVMQSVLVEAEGTKQSITQNELICLTDRPQETSVSLTLPKVFVKGSAKSFVTVLGDLMGRALKNIGDLLAMPYGCGEQNMLNFAPNIYILQYLESSGQLTPEIKKRAITFLESGYQRELTYKHDDGSYSAFGRTGPSGNTWLTAFVMKSFGGAKKYIFIDQANIDQAKDWLKQHQQENGCFASVGTLFNNMLKGGVSDEVTLSAYITAALLELGVPKTDEMVVNSLRCLKESSRNVANIYATALLSYTFTLAGDEPMRQNLLSTLDQQAKRQGVGRYWTMAGNDQPTGSVEVETSAYVLLALLSGPTLPGFGLNYSAGIVHWLSKQQNAYGGFSSTQDTVVALQALAKYSTATYNPEGSITVTVTSPSGQRNQFTVNRNNRLLYQEKQLQEATGSYKLRAEGAGCVFVQFALHYNIPPPPDSLAFKINANTGVCSNTRSPAFTLTTTVGYNGTRAETNMVIINVRLLSGYKPDETSLQALREDPTIRRLDLDADRVIFYLDSLKKNENKSISLKLVQEVPVQNLRPAVVIVYDYYKISAGHQKSVPYSGSQQQSIQHRSASLPLLYADTKPGHRSSENIEMASAARVGGVKDVPRQVQTTVLLRHRCLFNVCAFMKTIYLVTVTSQAVGGSTETLCAQIHEPKEPLSIVVTLRTDDRNLTILQQASIKKDFYKCVPFKVPLVTAESVASVDVAFQTVELEDPYSNRIGQWLNQTTRIGILDLSHSMSPEAAQGYYTINAWDEKNQQISHGFEIKEYVLPKYEVNINFPSVITIQDKEVTLKVCAKYTYGKPVLGSVNAKVCGQDYGYYWRRPLPDMVNVCKTYSMMTDKTGCGSQVINVTEFGLSSGGSFQVNCNVEESGTGLNMKGSTSAVFTSDYISVHFEDTPDTYRPGMAFKGKVVVTNPQSSLMKNEPVVVYAFYGDKKVNVTLTTDINGTARFSFNTSDWSTLPVELWAYHRGGKKRTDFEAFTYYPSSYLYVLSRGSMVQNDRLSVSVNNGKENKGELTFTLKKTAALTPYAQVVVYTVLPNRETVADSMDFPIEECLPNKVSLQFSSPTALPGEKTSLNLKANPGSLCSVRAIDQSVLLLRPEAELDAAAAFRLLPFQSLSGYPYEVDEWEPYPCLYPWEEIIPFAEPARRKRSLFRPYYGNRNDVYNIFRAVGIKIATNSDIKELRICQYGDMSIGGRDVMEDMKIASSGIGLDPNVEKHSENMRKFFPETWIWDLISVGQSGSVDVAKTVPDAITKWAAGAFCTSRVGFGVAPKTNLTAFKPFFVSLALPYSVIREETFTLKATVFNYLPKCIMVKVTLAGSPQFTAQPCKDCTYTQCVCSEESQTFQWIVTPSDLGKVNITVRAEAVQSRELCGNEVVTFPDKGRIDTVMQSILVAAEGTKQSISQNEAICVTDCPQETSVSLTLPKVFVKDSAKSFITVLGDLMGRALKNIGDLLAMPYGCGEQNMLNFAPNIYILQYLESSGQLTPEIKKRAITFLQSGYQGQLKYKHYDGSYSAFGTSDPSGNTWLTAFVMKSFGGAKKYIFIDQTNIDQAKNWLKRRQQENGCFASVGKLYHIGMMGGVNDEVTLSAYITAALLELGVQKTDEMVAKSLACLKQSSLNITNTYVTALLSYTFTLAGDEQMRQNLLSKLDKQAKREGVGRYWTLTNNVQPTGSVEVETSAYVLLALLSGPTLPGFGLNYSVGIVHWLTKNQNAYGGFSSTQDTVVALQALAKYSASTYNPEGSITVTVTSPSGQNNQFTVNQNNRLLYQEKQLQEATGTYKLRAEGKGCVFVQFALHYNIPPPPDSLAFKINASTGVCSDTRNPAFTLTTTARYSGTRAETNMVIINVRLLSGYKPDETSLQALREDPTIKRLDLDADHVFFYLDSLKKNQKSISLQLAQEVPVQNLKPAVVIVYDYYKIIYPKQFQYQVPVVTVESVASVDVVIRGNKTSLNKTTNIVINPPSNLLFIQSDKPIYKPGQTIKFRIVSLDSNFLPRNQMVPVVTVESVASVDVVIRGNKTSLNKTTNIVINPPSNLLFIQSDKPIYKPGQTIKFRIVSLDSNFLPRNQMFRTVELQDPYSNRIGQWLNRTTRIGILDLSHSMSPEAAQGYYTINAWDDKNQQISHGFEIKEYVLPKYEVNIDFPSVITNQDKEVTLKVCAKYTYGKPVLGSVNAKTGKTGCGSQLINVTEFGLSSGGSFQVNCNVEESGTGITMQGSTSGVIIHDYISVHFEDTVDTYRPGMIFKGKVMVTNSQSRPMKNEPVIVYAHYGGNNVNVTLTTDINGTGHFSFNTSDWSEQNVQLQVLSRGRSVRMGSLSVSVNTGKENKGELTFLLKNTAGLTPYAQVVVYTVLPNRETVADSMNFPIEECLPNKVSLNVSSPTALPGEKISLNLKANPGSLCSVRAIDQSVLLLRPEAELNTEFVFRMLPVQILSGYPYNIEELEPYPCRYPWEVIPFAEPARRKRSRIYYPYYDNKNDVYNIFKAVGIKIATNSDVKAPVVCRYYNTFKKESIMDNGGSLGFDVENSMRVNMPVPDVVLPPKVEERTENIRKSFLETWIWDLIPVGKSGSVDIAKTVPDTITKWAAGAFCTSNAGFGVAPKTDLIAFKPFFVSLTLPYSVIREETFTLKATVFNYLPKCIMVKVTLADSPQFTAQPCKGCTYTQCVCSEESQTFQWIVTPSELGKVNITVRAEAVKSQELCGNEVVTLPDKGRVDAVMQSVLVQAEGTKQSVTQNELICLTDGPYNTSVSLTLPKVFVKDSAKCFITVLGDLMGRALKNIADLLAMPYGCGEQNMLVFAPNIYILQYLESSGQLTPEIKNRAITFLQSGYQRELTYKHYDGSYSAFGMSDPSGNTWWVWLTAFVMKSFGGAKKYIFIDQTNIDQAKDWLKRQQKENGCFASVGTLYHIDMMGGVNDEVSLSAYITAALLELGIPNTDEMVAKSLVCLKEYSRNITNTYVTALLSYTFTLAGDEQMRQNLLSKLDQQASREGVGRYWTMANNAQPTGSVEVETSAYVLLALLSGPTLPGFGLDYSAGIVHWLTKKQNAYGGFSSTQDTVVALQALAKYSAAIYNPEGTITVTVTSPSGQRIQFTVNRNNRLLYQEKQLQEATGTYKLRAEGKGCVFVQFALHYNIPPPPDSLAFKISASTVCNNTVNPAFTLNTTVRYDGTRAETNMVIINVRLLSGYKPDETSLQALREDPTIKRLDLDADHVFFYLDSLKKNQVKSISLKLVQEVPVQNLKPAVVIVYDYYKTSEMSVIDYTSPCA</sequence>
<evidence type="ECO:0000256" key="4">
    <source>
        <dbReference type="ARBA" id="ARBA00022690"/>
    </source>
</evidence>
<comment type="similarity">
    <text evidence="2">Belongs to the protease inhibitor I39 (alpha-2-macroglobulin) family.</text>
</comment>
<evidence type="ECO:0000256" key="5">
    <source>
        <dbReference type="ARBA" id="ARBA00022729"/>
    </source>
</evidence>
<keyword evidence="5" id="KW-0732">Signal</keyword>
<keyword evidence="7" id="KW-1015">Disulfide bond</keyword>
<dbReference type="Pfam" id="PF17789">
    <property type="entry name" value="MG4"/>
    <property type="match status" value="2"/>
</dbReference>
<dbReference type="InterPro" id="IPR014756">
    <property type="entry name" value="Ig_E-set"/>
</dbReference>
<dbReference type="GO" id="GO:0005615">
    <property type="term" value="C:extracellular space"/>
    <property type="evidence" value="ECO:0007669"/>
    <property type="project" value="InterPro"/>
</dbReference>
<dbReference type="Proteomes" id="UP000290572">
    <property type="component" value="Unassembled WGS sequence"/>
</dbReference>
<dbReference type="PANTHER" id="PTHR11412">
    <property type="entry name" value="MACROGLOBULIN / COMPLEMENT"/>
    <property type="match status" value="1"/>
</dbReference>
<dbReference type="InterPro" id="IPR001599">
    <property type="entry name" value="Macroglobln_a2"/>
</dbReference>
<feature type="domain" description="Alpha-macroglobulin receptor-binding" evidence="11">
    <location>
        <begin position="1258"/>
        <end position="1348"/>
    </location>
</feature>
<evidence type="ECO:0000259" key="9">
    <source>
        <dbReference type="SMART" id="SM01359"/>
    </source>
</evidence>
<keyword evidence="13" id="KW-1185">Reference proteome</keyword>
<dbReference type="InterPro" id="IPR009048">
    <property type="entry name" value="A-macroglobulin_rcpt-bd"/>
</dbReference>
<dbReference type="Pfam" id="PF07703">
    <property type="entry name" value="A2M_BRD"/>
    <property type="match status" value="3"/>
</dbReference>
<feature type="domain" description="Alpha-macroglobulin receptor-binding" evidence="11">
    <location>
        <begin position="2636"/>
        <end position="2717"/>
    </location>
</feature>
<dbReference type="SMART" id="SM01359">
    <property type="entry name" value="A2M_N_2"/>
    <property type="match status" value="3"/>
</dbReference>